<proteinExistence type="inferred from homology"/>
<protein>
    <submittedName>
        <fullName evidence="10">Potassium transporter TrkG</fullName>
    </submittedName>
</protein>
<feature type="transmembrane region" description="Helical" evidence="9">
    <location>
        <begin position="441"/>
        <end position="463"/>
    </location>
</feature>
<feature type="transmembrane region" description="Helical" evidence="9">
    <location>
        <begin position="38"/>
        <end position="59"/>
    </location>
</feature>
<evidence type="ECO:0000256" key="2">
    <source>
        <dbReference type="ARBA" id="ARBA00009137"/>
    </source>
</evidence>
<evidence type="ECO:0000256" key="8">
    <source>
        <dbReference type="ARBA" id="ARBA00023136"/>
    </source>
</evidence>
<evidence type="ECO:0000313" key="11">
    <source>
        <dbReference type="Proteomes" id="UP001596303"/>
    </source>
</evidence>
<dbReference type="RefSeq" id="WP_377381760.1">
    <property type="nucleotide sequence ID" value="NZ_JBHSSW010000066.1"/>
</dbReference>
<keyword evidence="11" id="KW-1185">Reference proteome</keyword>
<feature type="transmembrane region" description="Helical" evidence="9">
    <location>
        <begin position="384"/>
        <end position="404"/>
    </location>
</feature>
<keyword evidence="4" id="KW-1003">Cell membrane</keyword>
<evidence type="ECO:0000256" key="9">
    <source>
        <dbReference type="SAM" id="Phobius"/>
    </source>
</evidence>
<comment type="subcellular location">
    <subcellularLocation>
        <location evidence="1">Cell membrane</location>
        <topology evidence="1">Multi-pass membrane protein</topology>
    </subcellularLocation>
</comment>
<evidence type="ECO:0000256" key="7">
    <source>
        <dbReference type="ARBA" id="ARBA00023065"/>
    </source>
</evidence>
<gene>
    <name evidence="10" type="ORF">ACFQDM_18125</name>
</gene>
<dbReference type="Pfam" id="PF02386">
    <property type="entry name" value="TrkH"/>
    <property type="match status" value="1"/>
</dbReference>
<accession>A0ABW1SE96</accession>
<feature type="transmembrane region" description="Helical" evidence="9">
    <location>
        <begin position="71"/>
        <end position="93"/>
    </location>
</feature>
<keyword evidence="8 9" id="KW-0472">Membrane</keyword>
<feature type="transmembrane region" description="Helical" evidence="9">
    <location>
        <begin position="270"/>
        <end position="288"/>
    </location>
</feature>
<evidence type="ECO:0000256" key="1">
    <source>
        <dbReference type="ARBA" id="ARBA00004651"/>
    </source>
</evidence>
<dbReference type="PANTHER" id="PTHR32024:SF2">
    <property type="entry name" value="TRK SYSTEM POTASSIUM UPTAKE PROTEIN TRKG-RELATED"/>
    <property type="match status" value="1"/>
</dbReference>
<reference evidence="11" key="1">
    <citation type="journal article" date="2019" name="Int. J. Syst. Evol. Microbiol.">
        <title>The Global Catalogue of Microorganisms (GCM) 10K type strain sequencing project: providing services to taxonomists for standard genome sequencing and annotation.</title>
        <authorList>
            <consortium name="The Broad Institute Genomics Platform"/>
            <consortium name="The Broad Institute Genome Sequencing Center for Infectious Disease"/>
            <person name="Wu L."/>
            <person name="Ma J."/>
        </authorList>
    </citation>
    <scope>NUCLEOTIDE SEQUENCE [LARGE SCALE GENOMIC DNA]</scope>
    <source>
        <strain evidence="11">CGMCC-1.15741</strain>
    </source>
</reference>
<comment type="caution">
    <text evidence="10">The sequence shown here is derived from an EMBL/GenBank/DDBJ whole genome shotgun (WGS) entry which is preliminary data.</text>
</comment>
<name>A0ABW1SE96_9PROT</name>
<evidence type="ECO:0000313" key="10">
    <source>
        <dbReference type="EMBL" id="MFC6199996.1"/>
    </source>
</evidence>
<feature type="transmembrane region" description="Helical" evidence="9">
    <location>
        <begin position="234"/>
        <end position="258"/>
    </location>
</feature>
<evidence type="ECO:0000256" key="6">
    <source>
        <dbReference type="ARBA" id="ARBA00022989"/>
    </source>
</evidence>
<dbReference type="Proteomes" id="UP001596303">
    <property type="component" value="Unassembled WGS sequence"/>
</dbReference>
<evidence type="ECO:0000256" key="3">
    <source>
        <dbReference type="ARBA" id="ARBA00022448"/>
    </source>
</evidence>
<dbReference type="EMBL" id="JBHSSW010000066">
    <property type="protein sequence ID" value="MFC6199996.1"/>
    <property type="molecule type" value="Genomic_DNA"/>
</dbReference>
<feature type="transmembrane region" description="Helical" evidence="9">
    <location>
        <begin position="128"/>
        <end position="151"/>
    </location>
</feature>
<feature type="transmembrane region" description="Helical" evidence="9">
    <location>
        <begin position="318"/>
        <end position="339"/>
    </location>
</feature>
<keyword evidence="5 9" id="KW-0812">Transmembrane</keyword>
<feature type="transmembrane region" description="Helical" evidence="9">
    <location>
        <begin position="172"/>
        <end position="200"/>
    </location>
</feature>
<organism evidence="10 11">
    <name type="scientific">Ponticaulis profundi</name>
    <dbReference type="NCBI Taxonomy" id="2665222"/>
    <lineage>
        <taxon>Bacteria</taxon>
        <taxon>Pseudomonadati</taxon>
        <taxon>Pseudomonadota</taxon>
        <taxon>Alphaproteobacteria</taxon>
        <taxon>Hyphomonadales</taxon>
        <taxon>Hyphomonadaceae</taxon>
        <taxon>Ponticaulis</taxon>
    </lineage>
</organism>
<dbReference type="PANTHER" id="PTHR32024">
    <property type="entry name" value="TRK SYSTEM POTASSIUM UPTAKE PROTEIN TRKG-RELATED"/>
    <property type="match status" value="1"/>
</dbReference>
<evidence type="ECO:0000256" key="4">
    <source>
        <dbReference type="ARBA" id="ARBA00022475"/>
    </source>
</evidence>
<keyword evidence="7" id="KW-0406">Ion transport</keyword>
<keyword evidence="6 9" id="KW-1133">Transmembrane helix</keyword>
<comment type="similarity">
    <text evidence="2">Belongs to the TrkH potassium transport family.</text>
</comment>
<keyword evidence="3" id="KW-0813">Transport</keyword>
<sequence length="465" mass="49826">MNATNVLHMLGRFFGLFSIPSLLCAVWAFSNDRYQQASLFILVVTVSAVLGAVFLVSSSSKNLHKAGLKEIVAFLTAVWGGMSVLGALPFLMLTQSDPISALLESVSCLTTTGTSLVPPDTVLPASIIAWRGILHITGAMLAISGTLLLVATQSSVGQGLRRLQAIGIWTRLNFASFMKIFLISGAVLLALFLLCFNTLLFEGLPLRDAFALAVGAITTGQVFPYDASILNGTMFSGTVICVTLFFASINLANILMLIRAPQRARIDIETIGILAGMLLLFVLIYAAHPQLGSLASAVHAFSIVSTSGLLLSPDDAHLLGWPVIIFFGFVGGATASSTGGMKFFRFRLLAARALHEFSRLAQPKAIQNFRFSGMRNPVEAMLSVWVYLIGFACVTVMIAGYLALTGMSFEASISTAVGAITNSAALFHVENMNLTPNPVTKLILTFSMLFGRLELLLLFSLIIRN</sequence>
<evidence type="ECO:0000256" key="5">
    <source>
        <dbReference type="ARBA" id="ARBA00022692"/>
    </source>
</evidence>
<dbReference type="InterPro" id="IPR003445">
    <property type="entry name" value="Cat_transpt"/>
</dbReference>